<sequence>MQETRRQFIKGMAIGAAALALPVAGRSWAAQAEAVRYGGSAWLGHYPAWLAIQAGYFKAENLEVGWESFGTTSARVSALLSGNIDMAVTAAPAALAVMSRGSRHFAIIGVPENFGRVEGLIVRSQVARLEDLKGKKVGVTFASSAHLLVLNLLDQAGLKAGKDVTVLNVPAPELPAAFQSGQIDAAAAWTPQFNAIRAMPDAKVLVDDTSFSLYKEYGVTPGPDVLVARRAFLDKNPEAVKRFLKAYFRANEQLKTQPDATVAALTELTKLSAADQLEMVKGADWYTAAEQGALLAPGSKYIDGLQKLAEMMVRYDQIDKAPPVREWVDAAYL</sequence>
<dbReference type="InterPro" id="IPR015168">
    <property type="entry name" value="SsuA/THI5"/>
</dbReference>
<dbReference type="EMBL" id="HE965806">
    <property type="protein sequence ID" value="CCJ55237.1"/>
    <property type="molecule type" value="Genomic_DNA"/>
</dbReference>
<dbReference type="KEGG" id="bbh:BN112_3323"/>
<dbReference type="Pfam" id="PF09084">
    <property type="entry name" value="NMT1"/>
    <property type="match status" value="1"/>
</dbReference>
<dbReference type="NCBIfam" id="TIGR01409">
    <property type="entry name" value="TAT_signal_seq"/>
    <property type="match status" value="1"/>
</dbReference>
<dbReference type="Proteomes" id="UP000007564">
    <property type="component" value="Chromosome"/>
</dbReference>
<dbReference type="OrthoDB" id="8555942at2"/>
<dbReference type="CDD" id="cd13563">
    <property type="entry name" value="PBP2_SsuA_like_6"/>
    <property type="match status" value="1"/>
</dbReference>
<comment type="similarity">
    <text evidence="2">Belongs to the bacterial solute-binding protein SsuA/TauA family.</text>
</comment>
<dbReference type="PROSITE" id="PS51318">
    <property type="entry name" value="TAT"/>
    <property type="match status" value="1"/>
</dbReference>
<comment type="subcellular location">
    <subcellularLocation>
        <location evidence="1">Periplasm</location>
    </subcellularLocation>
</comment>
<dbReference type="Gene3D" id="3.40.190.10">
    <property type="entry name" value="Periplasmic binding protein-like II"/>
    <property type="match status" value="2"/>
</dbReference>
<dbReference type="GO" id="GO:0042918">
    <property type="term" value="P:alkanesulfonate transmembrane transport"/>
    <property type="evidence" value="ECO:0007669"/>
    <property type="project" value="TreeGrafter"/>
</dbReference>
<feature type="chain" id="PRO_5002197584" evidence="4">
    <location>
        <begin position="30"/>
        <end position="333"/>
    </location>
</feature>
<organism evidence="6 7">
    <name type="scientific">Bordetella bronchiseptica 253</name>
    <dbReference type="NCBI Taxonomy" id="568707"/>
    <lineage>
        <taxon>Bacteria</taxon>
        <taxon>Pseudomonadati</taxon>
        <taxon>Pseudomonadota</taxon>
        <taxon>Betaproteobacteria</taxon>
        <taxon>Burkholderiales</taxon>
        <taxon>Alcaligenaceae</taxon>
        <taxon>Bordetella</taxon>
    </lineage>
</organism>
<dbReference type="GeneID" id="69600097"/>
<dbReference type="PANTHER" id="PTHR30024:SF47">
    <property type="entry name" value="TAURINE-BINDING PERIPLASMIC PROTEIN"/>
    <property type="match status" value="1"/>
</dbReference>
<evidence type="ECO:0000313" key="7">
    <source>
        <dbReference type="Proteomes" id="UP000007564"/>
    </source>
</evidence>
<dbReference type="PANTHER" id="PTHR30024">
    <property type="entry name" value="ALIPHATIC SULFONATES-BINDING PROTEIN-RELATED"/>
    <property type="match status" value="1"/>
</dbReference>
<proteinExistence type="inferred from homology"/>
<reference evidence="6 7" key="1">
    <citation type="journal article" date="2012" name="BMC Genomics">
        <title>Comparative genomics of the classical Bordetella subspecies: the evolution and exchange of virulence-associated diversity amongst closely related pathogens.</title>
        <authorList>
            <person name="Park J."/>
            <person name="Zhang Y."/>
            <person name="Buboltz A.M."/>
            <person name="Zhang X."/>
            <person name="Schuster S.C."/>
            <person name="Ahuja U."/>
            <person name="Liu M."/>
            <person name="Miller J.F."/>
            <person name="Sebaihia M."/>
            <person name="Bentley S.D."/>
            <person name="Parkhill J."/>
            <person name="Harvill E.T."/>
        </authorList>
    </citation>
    <scope>NUCLEOTIDE SEQUENCE [LARGE SCALE GENOMIC DNA]</scope>
    <source>
        <strain evidence="6 7">253</strain>
    </source>
</reference>
<evidence type="ECO:0000256" key="2">
    <source>
        <dbReference type="ARBA" id="ARBA00010742"/>
    </source>
</evidence>
<feature type="signal peptide" evidence="4">
    <location>
        <begin position="1"/>
        <end position="29"/>
    </location>
</feature>
<dbReference type="HOGENOM" id="CLU_028871_3_2_4"/>
<dbReference type="SUPFAM" id="SSF53850">
    <property type="entry name" value="Periplasmic binding protein-like II"/>
    <property type="match status" value="1"/>
</dbReference>
<name>A0A0C6PAX5_BORBO</name>
<dbReference type="InterPro" id="IPR006311">
    <property type="entry name" value="TAT_signal"/>
</dbReference>
<evidence type="ECO:0000256" key="1">
    <source>
        <dbReference type="ARBA" id="ARBA00004418"/>
    </source>
</evidence>
<feature type="domain" description="SsuA/THI5-like" evidence="5">
    <location>
        <begin position="45"/>
        <end position="260"/>
    </location>
</feature>
<gene>
    <name evidence="6" type="ORF">BN112_3323</name>
</gene>
<evidence type="ECO:0000259" key="5">
    <source>
        <dbReference type="Pfam" id="PF09084"/>
    </source>
</evidence>
<dbReference type="AlphaFoldDB" id="A0A0C6PAX5"/>
<accession>A0A0C6PAX5</accession>
<evidence type="ECO:0000256" key="4">
    <source>
        <dbReference type="SAM" id="SignalP"/>
    </source>
</evidence>
<evidence type="ECO:0000313" key="6">
    <source>
        <dbReference type="EMBL" id="CCJ55237.1"/>
    </source>
</evidence>
<dbReference type="InterPro" id="IPR019546">
    <property type="entry name" value="TAT_signal_bac_arc"/>
</dbReference>
<keyword evidence="3 4" id="KW-0732">Signal</keyword>
<dbReference type="RefSeq" id="WP_003806973.1">
    <property type="nucleotide sequence ID" value="NC_019382.1"/>
</dbReference>
<evidence type="ECO:0000256" key="3">
    <source>
        <dbReference type="ARBA" id="ARBA00022729"/>
    </source>
</evidence>
<protein>
    <submittedName>
        <fullName evidence="6">Periplasmic solute-binding protein</fullName>
    </submittedName>
</protein>
<dbReference type="GO" id="GO:0042597">
    <property type="term" value="C:periplasmic space"/>
    <property type="evidence" value="ECO:0007669"/>
    <property type="project" value="UniProtKB-SubCell"/>
</dbReference>